<evidence type="ECO:0000256" key="1">
    <source>
        <dbReference type="SAM" id="Phobius"/>
    </source>
</evidence>
<dbReference type="Proteomes" id="UP000243136">
    <property type="component" value="Chromosome"/>
</dbReference>
<keyword evidence="1" id="KW-1133">Transmembrane helix</keyword>
<accession>A0A250G0G9</accession>
<keyword evidence="1" id="KW-0812">Transmembrane</keyword>
<name>A0A250G0G9_9FLAO</name>
<dbReference type="EMBL" id="CP022388">
    <property type="protein sequence ID" value="ATA90824.1"/>
    <property type="molecule type" value="Genomic_DNA"/>
</dbReference>
<feature type="transmembrane region" description="Helical" evidence="1">
    <location>
        <begin position="7"/>
        <end position="28"/>
    </location>
</feature>
<proteinExistence type="predicted"/>
<dbReference type="AlphaFoldDB" id="A0A250G0G9"/>
<evidence type="ECO:0000313" key="3">
    <source>
        <dbReference type="Proteomes" id="UP000243136"/>
    </source>
</evidence>
<protein>
    <submittedName>
        <fullName evidence="2">Uncharacterized protein</fullName>
    </submittedName>
</protein>
<gene>
    <name evidence="2" type="ORF">CGC56_00710</name>
</gene>
<organism evidence="2 3">
    <name type="scientific">Capnocytophaga canimorsus</name>
    <dbReference type="NCBI Taxonomy" id="28188"/>
    <lineage>
        <taxon>Bacteria</taxon>
        <taxon>Pseudomonadati</taxon>
        <taxon>Bacteroidota</taxon>
        <taxon>Flavobacteriia</taxon>
        <taxon>Flavobacteriales</taxon>
        <taxon>Flavobacteriaceae</taxon>
        <taxon>Capnocytophaga</taxon>
    </lineage>
</organism>
<evidence type="ECO:0000313" key="2">
    <source>
        <dbReference type="EMBL" id="ATA90824.1"/>
    </source>
</evidence>
<reference evidence="3" key="1">
    <citation type="submission" date="2017-06" db="EMBL/GenBank/DDBJ databases">
        <title>Capnocytophaga spp. assemblies.</title>
        <authorList>
            <person name="Gulvik C.A."/>
        </authorList>
    </citation>
    <scope>NUCLEOTIDE SEQUENCE [LARGE SCALE GENOMIC DNA]</scope>
    <source>
        <strain evidence="3">H5594</strain>
    </source>
</reference>
<sequence length="221" mass="25949">MKKKQEKIFNILTIAISIIALFFSYFSYQLSIQSFEYEKIRDTFIYTPTIIEKVDSVFVQFKSSSENSELQSLSITFPSEINTQKIRMIKKPIQISNYTLEGIAEKYIEDKLRLKRKDSVEMVGNINIPVVFDYSCVVFGSSQYLRESRMLIFDIHYYENTKSIKFNSSFLIDRLGYPLKKRTFYTGPFSKPLDIKIAIQDSIDLQELLRNQLRAKAKMKN</sequence>
<keyword evidence="1" id="KW-0472">Membrane</keyword>
<dbReference type="RefSeq" id="WP_095916446.1">
    <property type="nucleotide sequence ID" value="NZ_CP022388.1"/>
</dbReference>